<protein>
    <submittedName>
        <fullName evidence="2">Uncharacterized protein</fullName>
    </submittedName>
</protein>
<sequence>MFATLQAHQEPTLEETIVLNPMIVLENDNDYFRTRFDARHKTSFSSLQKCTSAIRQLGYGNVPDSLDEYLNMSDRTSRESLQEFCEGVIRLYGKEYLRRPTAHDVTILYNHHATRHGFPGMLGSVDSIDLDSWRRRSTMTSGDELLSKRWTDKSVERTCESGLISKAKGIRGGYERLRYMAVDLRSVRMEVGGESEKEVKAQVVVVASIVVDNNDDASVYVGVVVGLTTVCGFKAGAFKTDDTLSGTDNKYTRKTDDTVGGDNGNVSI</sequence>
<dbReference type="PANTHER" id="PTHR47150">
    <property type="entry name" value="OS12G0169200 PROTEIN"/>
    <property type="match status" value="1"/>
</dbReference>
<organism evidence="2 3">
    <name type="scientific">Tagetes erecta</name>
    <name type="common">African marigold</name>
    <dbReference type="NCBI Taxonomy" id="13708"/>
    <lineage>
        <taxon>Eukaryota</taxon>
        <taxon>Viridiplantae</taxon>
        <taxon>Streptophyta</taxon>
        <taxon>Embryophyta</taxon>
        <taxon>Tracheophyta</taxon>
        <taxon>Spermatophyta</taxon>
        <taxon>Magnoliopsida</taxon>
        <taxon>eudicotyledons</taxon>
        <taxon>Gunneridae</taxon>
        <taxon>Pentapetalae</taxon>
        <taxon>asterids</taxon>
        <taxon>campanulids</taxon>
        <taxon>Asterales</taxon>
        <taxon>Asteraceae</taxon>
        <taxon>Asteroideae</taxon>
        <taxon>Heliantheae alliance</taxon>
        <taxon>Tageteae</taxon>
        <taxon>Tagetes</taxon>
    </lineage>
</organism>
<proteinExistence type="predicted"/>
<feature type="region of interest" description="Disordered" evidence="1">
    <location>
        <begin position="246"/>
        <end position="268"/>
    </location>
</feature>
<reference evidence="2" key="1">
    <citation type="journal article" date="2023" name="bioRxiv">
        <title>Improved chromosome-level genome assembly for marigold (Tagetes erecta).</title>
        <authorList>
            <person name="Jiang F."/>
            <person name="Yuan L."/>
            <person name="Wang S."/>
            <person name="Wang H."/>
            <person name="Xu D."/>
            <person name="Wang A."/>
            <person name="Fan W."/>
        </authorList>
    </citation>
    <scope>NUCLEOTIDE SEQUENCE</scope>
    <source>
        <strain evidence="2">WSJ</strain>
        <tissue evidence="2">Leaf</tissue>
    </source>
</reference>
<dbReference type="Proteomes" id="UP001229421">
    <property type="component" value="Unassembled WGS sequence"/>
</dbReference>
<comment type="caution">
    <text evidence="2">The sequence shown here is derived from an EMBL/GenBank/DDBJ whole genome shotgun (WGS) entry which is preliminary data.</text>
</comment>
<evidence type="ECO:0000313" key="3">
    <source>
        <dbReference type="Proteomes" id="UP001229421"/>
    </source>
</evidence>
<evidence type="ECO:0000256" key="1">
    <source>
        <dbReference type="SAM" id="MobiDB-lite"/>
    </source>
</evidence>
<dbReference type="EMBL" id="JAUHHV010000007">
    <property type="protein sequence ID" value="KAK1419600.1"/>
    <property type="molecule type" value="Genomic_DNA"/>
</dbReference>
<evidence type="ECO:0000313" key="2">
    <source>
        <dbReference type="EMBL" id="KAK1419600.1"/>
    </source>
</evidence>
<name>A0AAD8KB15_TARER</name>
<gene>
    <name evidence="2" type="ORF">QVD17_28805</name>
</gene>
<dbReference type="AlphaFoldDB" id="A0AAD8KB15"/>
<accession>A0AAD8KB15</accession>
<keyword evidence="3" id="KW-1185">Reference proteome</keyword>
<dbReference type="PANTHER" id="PTHR47150:SF4">
    <property type="entry name" value="HARBINGER TRANSPOSASE-DERIVED PROTEIN-RELATED"/>
    <property type="match status" value="1"/>
</dbReference>